<feature type="domain" description="Amidohydrolase-related" evidence="2">
    <location>
        <begin position="104"/>
        <end position="391"/>
    </location>
</feature>
<keyword evidence="1" id="KW-0456">Lyase</keyword>
<dbReference type="EMBL" id="JAAXLS010000020">
    <property type="protein sequence ID" value="NKQ56126.1"/>
    <property type="molecule type" value="Genomic_DNA"/>
</dbReference>
<evidence type="ECO:0000313" key="4">
    <source>
        <dbReference type="Proteomes" id="UP000715441"/>
    </source>
</evidence>
<dbReference type="Proteomes" id="UP000715441">
    <property type="component" value="Unassembled WGS sequence"/>
</dbReference>
<reference evidence="3 4" key="1">
    <citation type="submission" date="2020-04" db="EMBL/GenBank/DDBJ databases">
        <title>Novel species.</title>
        <authorList>
            <person name="Teo W.F.A."/>
            <person name="Lipun K."/>
            <person name="Srisuk N."/>
            <person name="Duangmal K."/>
        </authorList>
    </citation>
    <scope>NUCLEOTIDE SEQUENCE [LARGE SCALE GENOMIC DNA]</scope>
    <source>
        <strain evidence="3 4">K13G38</strain>
    </source>
</reference>
<proteinExistence type="predicted"/>
<dbReference type="RefSeq" id="WP_168519168.1">
    <property type="nucleotide sequence ID" value="NZ_JAAXLS010000020.1"/>
</dbReference>
<sequence>MPDSTAAGLPLIVSVDDHVFEPPDLWSARLPARYRDSGPRVVREVSGAAADPRADRVPVDVWCYEDVRIPLNSSFAAAGKGAAEVDGTPITFDAIRPGCYEVTARLADMDLDGVEASLCFPNMFVRFCGQRFLEARDKKLAKLCVEIYNDWAIEEWAGASAGRLLASPIVPLWDVDLARAEVFRNAARGVTSVCFSEIPAKLGLPSMYSGYWEPLFAACAETETVINLHIGSSSTTNKTSPDAPFIIHTSNHYGNSSLSLSDWLMSGVFLRHPTLKVAFSEGQAGWIPYLMSRLDGIWRAGNAFMGGDALPDPPSSYLAEHVYACVFDDPAILRFLDDGPLPLDNICFETDYPHPDGSWPNSRASAQAQTRTLSAEDQLKVLRLNAARLYRMERITADAAEPAR</sequence>
<dbReference type="Gene3D" id="3.20.20.140">
    <property type="entry name" value="Metal-dependent hydrolases"/>
    <property type="match status" value="1"/>
</dbReference>
<keyword evidence="4" id="KW-1185">Reference proteome</keyword>
<dbReference type="InterPro" id="IPR032466">
    <property type="entry name" value="Metal_Hydrolase"/>
</dbReference>
<gene>
    <name evidence="3" type="ORF">HFP15_24925</name>
</gene>
<organism evidence="3 4">
    <name type="scientific">Amycolatopsis acididurans</name>
    <dbReference type="NCBI Taxonomy" id="2724524"/>
    <lineage>
        <taxon>Bacteria</taxon>
        <taxon>Bacillati</taxon>
        <taxon>Actinomycetota</taxon>
        <taxon>Actinomycetes</taxon>
        <taxon>Pseudonocardiales</taxon>
        <taxon>Pseudonocardiaceae</taxon>
        <taxon>Amycolatopsis</taxon>
    </lineage>
</organism>
<evidence type="ECO:0000313" key="3">
    <source>
        <dbReference type="EMBL" id="NKQ56126.1"/>
    </source>
</evidence>
<evidence type="ECO:0000256" key="1">
    <source>
        <dbReference type="ARBA" id="ARBA00023239"/>
    </source>
</evidence>
<evidence type="ECO:0000259" key="2">
    <source>
        <dbReference type="Pfam" id="PF04909"/>
    </source>
</evidence>
<dbReference type="InterPro" id="IPR006680">
    <property type="entry name" value="Amidohydro-rel"/>
</dbReference>
<dbReference type="SUPFAM" id="SSF51556">
    <property type="entry name" value="Metallo-dependent hydrolases"/>
    <property type="match status" value="1"/>
</dbReference>
<name>A0ABX1JA09_9PSEU</name>
<accession>A0ABX1JA09</accession>
<dbReference type="Pfam" id="PF04909">
    <property type="entry name" value="Amidohydro_2"/>
    <property type="match status" value="1"/>
</dbReference>
<dbReference type="PANTHER" id="PTHR21240:SF28">
    <property type="entry name" value="ISO-OROTATE DECARBOXYLASE (EUROFUNG)"/>
    <property type="match status" value="1"/>
</dbReference>
<protein>
    <submittedName>
        <fullName evidence="3">Amidohydrolase</fullName>
    </submittedName>
</protein>
<comment type="caution">
    <text evidence="3">The sequence shown here is derived from an EMBL/GenBank/DDBJ whole genome shotgun (WGS) entry which is preliminary data.</text>
</comment>
<dbReference type="PANTHER" id="PTHR21240">
    <property type="entry name" value="2-AMINO-3-CARBOXYLMUCONATE-6-SEMIALDEHYDE DECARBOXYLASE"/>
    <property type="match status" value="1"/>
</dbReference>
<dbReference type="InterPro" id="IPR032465">
    <property type="entry name" value="ACMSD"/>
</dbReference>